<accession>X1IZI7</accession>
<dbReference type="EMBL" id="BARU01027495">
    <property type="protein sequence ID" value="GAH74675.1"/>
    <property type="molecule type" value="Genomic_DNA"/>
</dbReference>
<proteinExistence type="predicted"/>
<comment type="caution">
    <text evidence="1">The sequence shown here is derived from an EMBL/GenBank/DDBJ whole genome shotgun (WGS) entry which is preliminary data.</text>
</comment>
<reference evidence="1" key="1">
    <citation type="journal article" date="2014" name="Front. Microbiol.">
        <title>High frequency of phylogenetically diverse reductive dehalogenase-homologous genes in deep subseafloor sedimentary metagenomes.</title>
        <authorList>
            <person name="Kawai M."/>
            <person name="Futagami T."/>
            <person name="Toyoda A."/>
            <person name="Takaki Y."/>
            <person name="Nishi S."/>
            <person name="Hori S."/>
            <person name="Arai W."/>
            <person name="Tsubouchi T."/>
            <person name="Morono Y."/>
            <person name="Uchiyama I."/>
            <person name="Ito T."/>
            <person name="Fujiyama A."/>
            <person name="Inagaki F."/>
            <person name="Takami H."/>
        </authorList>
    </citation>
    <scope>NUCLEOTIDE SEQUENCE</scope>
    <source>
        <strain evidence="1">Expedition CK06-06</strain>
    </source>
</reference>
<feature type="non-terminal residue" evidence="1">
    <location>
        <position position="60"/>
    </location>
</feature>
<name>X1IZI7_9ZZZZ</name>
<gene>
    <name evidence="1" type="ORF">S03H2_44007</name>
</gene>
<evidence type="ECO:0000313" key="1">
    <source>
        <dbReference type="EMBL" id="GAH74675.1"/>
    </source>
</evidence>
<sequence length="60" mass="6627">MGVEMVAEAVLDNVFIDDITLPAQDGFSLAATLYMPRAPRHHAVLINSAAAVPRRFYRNL</sequence>
<protein>
    <submittedName>
        <fullName evidence="1">Uncharacterized protein</fullName>
    </submittedName>
</protein>
<organism evidence="1">
    <name type="scientific">marine sediment metagenome</name>
    <dbReference type="NCBI Taxonomy" id="412755"/>
    <lineage>
        <taxon>unclassified sequences</taxon>
        <taxon>metagenomes</taxon>
        <taxon>ecological metagenomes</taxon>
    </lineage>
</organism>
<dbReference type="AlphaFoldDB" id="X1IZI7"/>